<accession>A0A9R1WUS9</accession>
<dbReference type="InterPro" id="IPR025724">
    <property type="entry name" value="GAG-pre-integrase_dom"/>
</dbReference>
<dbReference type="Proteomes" id="UP000235145">
    <property type="component" value="Unassembled WGS sequence"/>
</dbReference>
<evidence type="ECO:0000313" key="4">
    <source>
        <dbReference type="Proteomes" id="UP000235145"/>
    </source>
</evidence>
<comment type="caution">
    <text evidence="3">The sequence shown here is derived from an EMBL/GenBank/DDBJ whole genome shotgun (WGS) entry which is preliminary data.</text>
</comment>
<evidence type="ECO:0000259" key="2">
    <source>
        <dbReference type="Pfam" id="PF22936"/>
    </source>
</evidence>
<dbReference type="Pfam" id="PF14223">
    <property type="entry name" value="Retrotran_gag_2"/>
    <property type="match status" value="1"/>
</dbReference>
<organism evidence="3 4">
    <name type="scientific">Lactuca sativa</name>
    <name type="common">Garden lettuce</name>
    <dbReference type="NCBI Taxonomy" id="4236"/>
    <lineage>
        <taxon>Eukaryota</taxon>
        <taxon>Viridiplantae</taxon>
        <taxon>Streptophyta</taxon>
        <taxon>Embryophyta</taxon>
        <taxon>Tracheophyta</taxon>
        <taxon>Spermatophyta</taxon>
        <taxon>Magnoliopsida</taxon>
        <taxon>eudicotyledons</taxon>
        <taxon>Gunneridae</taxon>
        <taxon>Pentapetalae</taxon>
        <taxon>asterids</taxon>
        <taxon>campanulids</taxon>
        <taxon>Asterales</taxon>
        <taxon>Asteraceae</taxon>
        <taxon>Cichorioideae</taxon>
        <taxon>Cichorieae</taxon>
        <taxon>Lactucinae</taxon>
        <taxon>Lactuca</taxon>
    </lineage>
</organism>
<dbReference type="PANTHER" id="PTHR37610">
    <property type="entry name" value="CCHC-TYPE DOMAIN-CONTAINING PROTEIN"/>
    <property type="match status" value="1"/>
</dbReference>
<evidence type="ECO:0008006" key="5">
    <source>
        <dbReference type="Google" id="ProtNLM"/>
    </source>
</evidence>
<keyword evidence="4" id="KW-1185">Reference proteome</keyword>
<dbReference type="InterPro" id="IPR054722">
    <property type="entry name" value="PolX-like_BBD"/>
</dbReference>
<gene>
    <name evidence="3" type="ORF">LSAT_V11C900486220</name>
</gene>
<dbReference type="PANTHER" id="PTHR37610:SF95">
    <property type="entry name" value="GAG-POLYPEPTIDE OF LTR COPIA-TYPE-RELATED"/>
    <property type="match status" value="1"/>
</dbReference>
<reference evidence="3 4" key="1">
    <citation type="journal article" date="2017" name="Nat. Commun.">
        <title>Genome assembly with in vitro proximity ligation data and whole-genome triplication in lettuce.</title>
        <authorList>
            <person name="Reyes-Chin-Wo S."/>
            <person name="Wang Z."/>
            <person name="Yang X."/>
            <person name="Kozik A."/>
            <person name="Arikit S."/>
            <person name="Song C."/>
            <person name="Xia L."/>
            <person name="Froenicke L."/>
            <person name="Lavelle D.O."/>
            <person name="Truco M.J."/>
            <person name="Xia R."/>
            <person name="Zhu S."/>
            <person name="Xu C."/>
            <person name="Xu H."/>
            <person name="Xu X."/>
            <person name="Cox K."/>
            <person name="Korf I."/>
            <person name="Meyers B.C."/>
            <person name="Michelmore R.W."/>
        </authorList>
    </citation>
    <scope>NUCLEOTIDE SEQUENCE [LARGE SCALE GENOMIC DNA]</scope>
    <source>
        <strain evidence="4">cv. Salinas</strain>
        <tissue evidence="3">Seedlings</tissue>
    </source>
</reference>
<protein>
    <recommendedName>
        <fullName evidence="5">GAG-pre-integrase domain-containing protein</fullName>
    </recommendedName>
</protein>
<feature type="domain" description="GAG-pre-integrase" evidence="1">
    <location>
        <begin position="485"/>
        <end position="530"/>
    </location>
</feature>
<name>A0A9R1WUS9_LACSA</name>
<dbReference type="EMBL" id="NBSK02000009">
    <property type="protein sequence ID" value="KAJ0188209.1"/>
    <property type="molecule type" value="Genomic_DNA"/>
</dbReference>
<evidence type="ECO:0000313" key="3">
    <source>
        <dbReference type="EMBL" id="KAJ0188209.1"/>
    </source>
</evidence>
<proteinExistence type="predicted"/>
<evidence type="ECO:0000259" key="1">
    <source>
        <dbReference type="Pfam" id="PF13976"/>
    </source>
</evidence>
<dbReference type="Pfam" id="PF22936">
    <property type="entry name" value="Pol_BBD"/>
    <property type="match status" value="1"/>
</dbReference>
<dbReference type="Pfam" id="PF13976">
    <property type="entry name" value="gag_pre-integrs"/>
    <property type="match status" value="1"/>
</dbReference>
<feature type="domain" description="Retrovirus-related Pol polyprotein from transposon TNT 1-94-like beta-barrel" evidence="2">
    <location>
        <begin position="367"/>
        <end position="442"/>
    </location>
</feature>
<sequence length="557" mass="62644">MTSEKAETSKKGEDVVDADSPYYVHPSNYPKQMQVNDILNDKNFNEWKQEMTNFLYAKNKIGLVNGSIQKPESTSPMYMAWMRADAMVKGWLTTAMEKDIQTSIRYANTAAEIWKDLEERFEKEGAPRAYELKQSLNVARQDGASISSYYTKLKVVWDELQLVLPMPRCTCSGCSCALGKRLSELKEKEKIYEFLMGLDAEFSIIRTQILAMKPTPSLTAIYHLVAEDEQQRAISGGSKRISDEAVAFQVDLAEKKVTRGQTTHAANKTLPRAFKQNNDKAEKCTFCGKDGHNKDGCFKKIGYSDWWPGKKDKPKPKAACVGTGLSPIPGITNEQYDLFVKHFKEESIGETGPKANFTGRESIYDGWVVDSGATEHVTHTDDFLTNKVILQNQTPVTIPNGDKIPVMGEGEHTLPGGLKIDGVLHVPNFNYNLLFVHKLAKKLHCAITFFPDFFVMQKLVTRDLIGAGNCVRGLYRMGTMERKAFATTFEVWHKRLGHPSSKKISNLDFIKNVPSSKKTEVCDACFKAKHTRLPFPISEIKTASCFDLIHCDVWGEV</sequence>
<dbReference type="AlphaFoldDB" id="A0A9R1WUS9"/>